<keyword evidence="2" id="KW-0732">Signal</keyword>
<feature type="signal peptide" evidence="2">
    <location>
        <begin position="1"/>
        <end position="18"/>
    </location>
</feature>
<dbReference type="InterPro" id="IPR011438">
    <property type="entry name" value="DUF1541"/>
</dbReference>
<sequence>MKKLLLATGLTLTLPLAACGNDATDTTDATSTDTHGASTTSNASSPAPEHTSASPAHAQGHHHHADGGPAPEGIAPASDPAYPVGTAVRLTADHMPGMKGAEATVSGAYSTYAYAVTYAPTPEGTEHKWVVQEEIEGAGDNRLPDGAEVRLTADHMPGMEGARATVDFSTDETVYMVDYESGGEPMKNHKWVVESEMEPLS</sequence>
<dbReference type="EMBL" id="JBAHVJ010000005">
    <property type="protein sequence ID" value="MEJ4099820.1"/>
    <property type="molecule type" value="Genomic_DNA"/>
</dbReference>
<feature type="compositionally biased region" description="Low complexity" evidence="1">
    <location>
        <begin position="19"/>
        <end position="58"/>
    </location>
</feature>
<organism evidence="4 5">
    <name type="scientific">Corynebacterium mastitidis</name>
    <dbReference type="NCBI Taxonomy" id="161890"/>
    <lineage>
        <taxon>Bacteria</taxon>
        <taxon>Bacillati</taxon>
        <taxon>Actinomycetota</taxon>
        <taxon>Actinomycetes</taxon>
        <taxon>Mycobacteriales</taxon>
        <taxon>Corynebacteriaceae</taxon>
        <taxon>Corynebacterium</taxon>
    </lineage>
</organism>
<keyword evidence="5" id="KW-1185">Reference proteome</keyword>
<evidence type="ECO:0000256" key="1">
    <source>
        <dbReference type="SAM" id="MobiDB-lite"/>
    </source>
</evidence>
<feature type="chain" id="PRO_5045805926" evidence="2">
    <location>
        <begin position="19"/>
        <end position="201"/>
    </location>
</feature>
<gene>
    <name evidence="4" type="ORF">V5S96_05520</name>
</gene>
<comment type="caution">
    <text evidence="4">The sequence shown here is derived from an EMBL/GenBank/DDBJ whole genome shotgun (WGS) entry which is preliminary data.</text>
</comment>
<protein>
    <submittedName>
        <fullName evidence="4">YdhK family protein</fullName>
    </submittedName>
</protein>
<proteinExistence type="predicted"/>
<dbReference type="Pfam" id="PF07563">
    <property type="entry name" value="DUF1541"/>
    <property type="match status" value="2"/>
</dbReference>
<evidence type="ECO:0000313" key="5">
    <source>
        <dbReference type="Proteomes" id="UP001359781"/>
    </source>
</evidence>
<feature type="region of interest" description="Disordered" evidence="1">
    <location>
        <begin position="19"/>
        <end position="82"/>
    </location>
</feature>
<evidence type="ECO:0000259" key="3">
    <source>
        <dbReference type="Pfam" id="PF07563"/>
    </source>
</evidence>
<accession>A0ABU8NY88</accession>
<feature type="domain" description="DUF1541" evidence="3">
    <location>
        <begin position="145"/>
        <end position="194"/>
    </location>
</feature>
<dbReference type="Proteomes" id="UP001359781">
    <property type="component" value="Unassembled WGS sequence"/>
</dbReference>
<feature type="domain" description="DUF1541" evidence="3">
    <location>
        <begin position="84"/>
        <end position="132"/>
    </location>
</feature>
<name>A0ABU8NY88_9CORY</name>
<evidence type="ECO:0000313" key="4">
    <source>
        <dbReference type="EMBL" id="MEJ4099820.1"/>
    </source>
</evidence>
<reference evidence="4 5" key="1">
    <citation type="submission" date="2024-02" db="EMBL/GenBank/DDBJ databases">
        <title>Whole genome sequencing and characterization of Corynebacterium isolated from the ocular surface of dry eye disease sufferers.</title>
        <authorList>
            <person name="Naqvi M."/>
        </authorList>
    </citation>
    <scope>NUCLEOTIDE SEQUENCE [LARGE SCALE GENOMIC DNA]</scope>
    <source>
        <strain evidence="4 5">PCRF</strain>
    </source>
</reference>
<evidence type="ECO:0000256" key="2">
    <source>
        <dbReference type="SAM" id="SignalP"/>
    </source>
</evidence>
<dbReference type="RefSeq" id="WP_337890111.1">
    <property type="nucleotide sequence ID" value="NZ_JBAHVI010000005.1"/>
</dbReference>
<dbReference type="Gene3D" id="2.30.30.1210">
    <property type="entry name" value="Domain of unknown function DUF1541"/>
    <property type="match status" value="1"/>
</dbReference>